<dbReference type="InterPro" id="IPR006657">
    <property type="entry name" value="MoPterin_dinucl-bd_dom"/>
</dbReference>
<feature type="domain" description="Molybdopterin oxidoreductase" evidence="7">
    <location>
        <begin position="53"/>
        <end position="509"/>
    </location>
</feature>
<accession>A0ABY0RDE1</accession>
<dbReference type="PROSITE" id="PS00932">
    <property type="entry name" value="MOLYBDOPTERIN_PROK_3"/>
    <property type="match status" value="1"/>
</dbReference>
<keyword evidence="3" id="KW-0500">Molybdenum</keyword>
<keyword evidence="4" id="KW-0479">Metal-binding</keyword>
<dbReference type="CDD" id="cd02793">
    <property type="entry name" value="MopB_CT_DMSOR-BSOR-TMAOR"/>
    <property type="match status" value="1"/>
</dbReference>
<dbReference type="InterPro" id="IPR041954">
    <property type="entry name" value="CT_DMSOR/BSOR/TMAOR"/>
</dbReference>
<dbReference type="PANTHER" id="PTHR43742:SF10">
    <property type="entry name" value="TRIMETHYLAMINE-N-OXIDE REDUCTASE 2"/>
    <property type="match status" value="1"/>
</dbReference>
<comment type="similarity">
    <text evidence="2">Belongs to the prokaryotic molybdopterin-containing oxidoreductase family.</text>
</comment>
<dbReference type="Pfam" id="PF00384">
    <property type="entry name" value="Molybdopterin"/>
    <property type="match status" value="1"/>
</dbReference>
<sequence length="772" mass="85735">MSDYQRIQTASHWGVYNVGVKDGHISDVSPFPNDPAPIRMMESLPQMVRSPLRIDQPYVRASYLTRKHDSRAMRGCDAFVPVCWDEALDLVEEGLRRIKTEYGNESIYGGSYGWASAGRLHHSPSVLKRFLGQFGGYVDKAGNHSFGAAMHIAPYVLGSSDVTSIVVPWREIAEHTELVVMFGGANSKNMQIDPGGAVMHETDGLLGAIAKRQVRFINISPSRDDTPSQIDGQWLPIIPNTDTVLMLGLAYVLVHEGRHDQQFVDKYCEGFAPFRAYLLGESDSVPKNQYWASKICGVSTEAITSLAREMATKRTVITTAWSVQRADHGEQPVWMTIVLACLLGQINKRGGGFSLGPGGVSGIGIERPGNVPRPTLSLGRNPIDISVPVGRVADMLLNPGMELNYNGSTLRMPDIKLIYSAGGNPFHHNANLNRFVDAWRRPDLVVVHEPWWSPPAKYADIVLPATTSMERNDILATEFQRHWIAMCQVIPPVAQSRNDFDIFAELADRLGFGESYTEGRDEFGWLEHMYKGARQKAMDVGYEPPPFEDFWDLGMYEFPLSVTNRENSLLSDYCNDPKKYPLKTRSGKIEIFSQAIAEYKYQDCPPHPCWLEPVEWRNSPIARKYPIHLLTNQPAGKLHSQLDPSDLSVSFKRKGKEVLSISPTDARARDINTGDIIKVFNDRGEFLACAKVTDNILDGVASIPTGAWFDPADPTTTGTIDKHGNPNVVTLDIGTSQLAQGSVAQTALVQVERFDGDLPVTAFQLPRISHRS</sequence>
<evidence type="ECO:0000259" key="9">
    <source>
        <dbReference type="Pfam" id="PF18364"/>
    </source>
</evidence>
<evidence type="ECO:0000256" key="1">
    <source>
        <dbReference type="ARBA" id="ARBA00001942"/>
    </source>
</evidence>
<dbReference type="InterPro" id="IPR006656">
    <property type="entry name" value="Mopterin_OxRdtase"/>
</dbReference>
<protein>
    <submittedName>
        <fullName evidence="10">Biotin/methionine sulfoxide reductase</fullName>
    </submittedName>
</protein>
<dbReference type="Pfam" id="PF18364">
    <property type="entry name" value="Molybdopterin_N"/>
    <property type="match status" value="1"/>
</dbReference>
<evidence type="ECO:0000256" key="5">
    <source>
        <dbReference type="ARBA" id="ARBA00022764"/>
    </source>
</evidence>
<evidence type="ECO:0000256" key="4">
    <source>
        <dbReference type="ARBA" id="ARBA00022723"/>
    </source>
</evidence>
<dbReference type="SUPFAM" id="SSF53706">
    <property type="entry name" value="Formate dehydrogenase/DMSO reductase, domains 1-3"/>
    <property type="match status" value="1"/>
</dbReference>
<dbReference type="SUPFAM" id="SSF50692">
    <property type="entry name" value="ADC-like"/>
    <property type="match status" value="1"/>
</dbReference>
<keyword evidence="5" id="KW-0574">Periplasm</keyword>
<dbReference type="InterPro" id="IPR009010">
    <property type="entry name" value="Asp_de-COase-like_dom_sf"/>
</dbReference>
<evidence type="ECO:0000313" key="10">
    <source>
        <dbReference type="EMBL" id="SDN68354.1"/>
    </source>
</evidence>
<dbReference type="EMBL" id="LT629706">
    <property type="protein sequence ID" value="SDN68354.1"/>
    <property type="molecule type" value="Genomic_DNA"/>
</dbReference>
<dbReference type="InterPro" id="IPR041460">
    <property type="entry name" value="Molybdopterin_N"/>
</dbReference>
<keyword evidence="11" id="KW-1185">Reference proteome</keyword>
<evidence type="ECO:0000256" key="3">
    <source>
        <dbReference type="ARBA" id="ARBA00022505"/>
    </source>
</evidence>
<dbReference type="InterPro" id="IPR050612">
    <property type="entry name" value="Prok_Mopterin_Oxidored"/>
</dbReference>
<dbReference type="Gene3D" id="3.40.228.10">
    <property type="entry name" value="Dimethylsulfoxide Reductase, domain 2"/>
    <property type="match status" value="1"/>
</dbReference>
<organism evidence="10 11">
    <name type="scientific">Pseudomonas poae</name>
    <dbReference type="NCBI Taxonomy" id="200451"/>
    <lineage>
        <taxon>Bacteria</taxon>
        <taxon>Pseudomonadati</taxon>
        <taxon>Pseudomonadota</taxon>
        <taxon>Gammaproteobacteria</taxon>
        <taxon>Pseudomonadales</taxon>
        <taxon>Pseudomonadaceae</taxon>
        <taxon>Pseudomonas</taxon>
    </lineage>
</organism>
<keyword evidence="6" id="KW-0560">Oxidoreductase</keyword>
<proteinExistence type="inferred from homology"/>
<name>A0ABY0RDE1_9PSED</name>
<dbReference type="InterPro" id="IPR006655">
    <property type="entry name" value="Mopterin_OxRdtase_prok_CS"/>
</dbReference>
<gene>
    <name evidence="10" type="ORF">SAMN04490208_1117</name>
</gene>
<dbReference type="Proteomes" id="UP000181903">
    <property type="component" value="Chromosome I"/>
</dbReference>
<feature type="domain" description="Molybdopterin dinucleotide-binding" evidence="8">
    <location>
        <begin position="628"/>
        <end position="743"/>
    </location>
</feature>
<evidence type="ECO:0000313" key="11">
    <source>
        <dbReference type="Proteomes" id="UP000181903"/>
    </source>
</evidence>
<dbReference type="RefSeq" id="WP_069665426.1">
    <property type="nucleotide sequence ID" value="NZ_JYLI01000026.1"/>
</dbReference>
<dbReference type="Gene3D" id="2.40.40.20">
    <property type="match status" value="1"/>
</dbReference>
<evidence type="ECO:0000256" key="6">
    <source>
        <dbReference type="ARBA" id="ARBA00023002"/>
    </source>
</evidence>
<comment type="cofactor">
    <cofactor evidence="1">
        <name>Mo-bis(molybdopterin guanine dinucleotide)</name>
        <dbReference type="ChEBI" id="CHEBI:60539"/>
    </cofactor>
</comment>
<evidence type="ECO:0000259" key="7">
    <source>
        <dbReference type="Pfam" id="PF00384"/>
    </source>
</evidence>
<dbReference type="Gene3D" id="3.40.50.740">
    <property type="match status" value="1"/>
</dbReference>
<dbReference type="Gene3D" id="3.90.55.10">
    <property type="entry name" value="Dimethylsulfoxide Reductase, domain 3"/>
    <property type="match status" value="1"/>
</dbReference>
<dbReference type="PANTHER" id="PTHR43742">
    <property type="entry name" value="TRIMETHYLAMINE-N-OXIDE REDUCTASE"/>
    <property type="match status" value="1"/>
</dbReference>
<evidence type="ECO:0000256" key="2">
    <source>
        <dbReference type="ARBA" id="ARBA00010312"/>
    </source>
</evidence>
<evidence type="ECO:0000259" key="8">
    <source>
        <dbReference type="Pfam" id="PF01568"/>
    </source>
</evidence>
<dbReference type="Pfam" id="PF01568">
    <property type="entry name" value="Molydop_binding"/>
    <property type="match status" value="1"/>
</dbReference>
<reference evidence="10 11" key="1">
    <citation type="submission" date="2016-10" db="EMBL/GenBank/DDBJ databases">
        <authorList>
            <person name="Varghese N."/>
            <person name="Submissions S."/>
        </authorList>
    </citation>
    <scope>NUCLEOTIDE SEQUENCE [LARGE SCALE GENOMIC DNA]</scope>
    <source>
        <strain evidence="10 11">BS2776</strain>
    </source>
</reference>
<feature type="domain" description="Molybdopterin oxidoreductase N-terminal" evidence="9">
    <location>
        <begin position="9"/>
        <end position="49"/>
    </location>
</feature>